<keyword evidence="2" id="KW-1133">Transmembrane helix</keyword>
<keyword evidence="4" id="KW-1185">Reference proteome</keyword>
<accession>A0AA43RI30</accession>
<organism evidence="3 4">
    <name type="scientific">Phoenicibacter congonensis</name>
    <dbReference type="NCBI Taxonomy" id="1944646"/>
    <lineage>
        <taxon>Bacteria</taxon>
        <taxon>Bacillati</taxon>
        <taxon>Actinomycetota</taxon>
        <taxon>Coriobacteriia</taxon>
        <taxon>Eggerthellales</taxon>
        <taxon>Eggerthellaceae</taxon>
        <taxon>Phoenicibacter</taxon>
    </lineage>
</organism>
<reference evidence="3" key="1">
    <citation type="submission" date="2023-07" db="EMBL/GenBank/DDBJ databases">
        <title>Between Cages and Wild: Unraveling the Impact of Captivity on Animal Microbiomes and Antimicrobial Resistance.</title>
        <authorList>
            <person name="Schmartz G.P."/>
            <person name="Rehner J."/>
            <person name="Schuff M.J."/>
            <person name="Becker S.L."/>
            <person name="Kravczyk M."/>
            <person name="Gurevich A."/>
            <person name="Francke R."/>
            <person name="Mueller R."/>
            <person name="Keller V."/>
            <person name="Keller A."/>
        </authorList>
    </citation>
    <scope>NUCLEOTIDE SEQUENCE</scope>
    <source>
        <strain evidence="3">S12M_St_49</strain>
    </source>
</reference>
<evidence type="ECO:0000256" key="2">
    <source>
        <dbReference type="SAM" id="Phobius"/>
    </source>
</evidence>
<dbReference type="InterPro" id="IPR025101">
    <property type="entry name" value="DUF4012"/>
</dbReference>
<dbReference type="Pfam" id="PF13196">
    <property type="entry name" value="DUF4012"/>
    <property type="match status" value="1"/>
</dbReference>
<dbReference type="EMBL" id="JAUMVS010000007">
    <property type="protein sequence ID" value="MDO4841236.1"/>
    <property type="molecule type" value="Genomic_DNA"/>
</dbReference>
<keyword evidence="2" id="KW-0812">Transmembrane</keyword>
<protein>
    <submittedName>
        <fullName evidence="3">DUF4012 domain-containing protein</fullName>
    </submittedName>
</protein>
<evidence type="ECO:0000313" key="4">
    <source>
        <dbReference type="Proteomes" id="UP001168575"/>
    </source>
</evidence>
<comment type="caution">
    <text evidence="3">The sequence shown here is derived from an EMBL/GenBank/DDBJ whole genome shotgun (WGS) entry which is preliminary data.</text>
</comment>
<name>A0AA43RI30_9ACTN</name>
<dbReference type="Proteomes" id="UP001168575">
    <property type="component" value="Unassembled WGS sequence"/>
</dbReference>
<evidence type="ECO:0000256" key="1">
    <source>
        <dbReference type="SAM" id="MobiDB-lite"/>
    </source>
</evidence>
<feature type="region of interest" description="Disordered" evidence="1">
    <location>
        <begin position="1"/>
        <end position="34"/>
    </location>
</feature>
<sequence length="710" mass="75184">MKHKKQNNEASHLDGANNWTPSLNDSDELAGEGRDSYLDSAANSFSNQEDWDALFNSESDVDVVMSGDGNADGREGSVSAGTRATFTDATVEKNSAGYANLSAGANSSGVGAGANSSHDDPNVIRVRKKRKNKKKHTVRNVAIAVVAVFVVLTGIMSGLAFVQAQSIKSSASELNTNLKAVESSFMSGDFAAASNSVSAASSNLKAVQDSLNSPALTYFSVFPVIGSDINNAKTVVASAAIVFDKGLSPVCESLANTGAGTLISADKTINYQAVDAIVTPVRNNASEISSAISNIEAANNFHIAQISSQVSPVIDKLSGTEEIVNAVANYATEIEKMLGSAGNRKYLLVAQNTAEMRSTGGYPGSMGTISVTNGKIELGDFSAGSDVLDVPRTSAIPPTDLDNAIYPLSVTYNLDTGYDAHFPNSAKVWLQAYSEKHGEQLNGVISLSPSMVQEVLEVVGAITLSDGTTLDGTNATKVLQHDLYWKYLSGNATSADNEKADAIFAEAASMAFDKLFENLSTSTIFKLAMTLPNSIENREFMAYMADASEQTTMEALGASASLSAPTSQNKLGIFCGVRSACKLGWWLDKDFSIQKTSDTTYKITVLLRNTVTKSEASTGGTYIMGVGGDPGNIAPWFYVFAPSGGKITNMQVNKQNAGTEYTQEGRQLFALGTISTEPEETSVITFDLEVPADFGDKLEIETNPTLTEYR</sequence>
<evidence type="ECO:0000313" key="3">
    <source>
        <dbReference type="EMBL" id="MDO4841236.1"/>
    </source>
</evidence>
<proteinExistence type="predicted"/>
<dbReference type="AlphaFoldDB" id="A0AA43RI30"/>
<gene>
    <name evidence="3" type="ORF">Q3982_00970</name>
</gene>
<feature type="transmembrane region" description="Helical" evidence="2">
    <location>
        <begin position="137"/>
        <end position="162"/>
    </location>
</feature>
<keyword evidence="2" id="KW-0472">Membrane</keyword>